<name>A0A1A8Z5P6_PLAOA</name>
<gene>
    <name evidence="2" type="ORF">POVWA1_039680</name>
</gene>
<evidence type="ECO:0000313" key="3">
    <source>
        <dbReference type="Proteomes" id="UP000078555"/>
    </source>
</evidence>
<evidence type="ECO:0000313" key="2">
    <source>
        <dbReference type="EMBL" id="SBT39266.1"/>
    </source>
</evidence>
<accession>A0A1A8Z5P6</accession>
<feature type="region of interest" description="Disordered" evidence="1">
    <location>
        <begin position="301"/>
        <end position="324"/>
    </location>
</feature>
<dbReference type="Proteomes" id="UP000078555">
    <property type="component" value="Unassembled WGS sequence"/>
</dbReference>
<sequence>MAHLHESDVKLIIVNSNSHRDAEDALNFFCKRINKTENGTISEELLGELLYIGIVIKKNDKLCNVKENVKGWFERCKNYYISVDIVFVNENNVEVSTLAHKFRLLQENYFENDFKIVCKKMIIRKNHGIGDCNGEMESLQEKVEETNQYEVTSRNRKEIHQSDQVNNQHNFKKENIIEENETDIKQNGEDTILIDLDKDVPPFDEIERMFLLNNSGHIEGMIFLVELPLSISQKYISQKLNLKVQLYENMDLEKKKKNTYSLSEKQTKDLQNIFDYPSLLLNNVHWSSTFTSNVLYKKKKQNNKGNSESAKNNDEYDDHDDDDEDEENNFFLNIYDENNFKDSERNFPLNVNLLNICKSLNNFDEFIHSTNKTSKKNKNYRNSILHKPIIVINPLNIKCKIVDRYVYLEIENITKKNKIEIFELFSRSINIDSGIFPFCLHPEDTYSFFFPIINDVQIISLSNVKGEQTKRSSFERNSSKGSSSGRSSGSGIGIGNGIGNGINNKRQSIDHRNSRKISLQESVNKYKHLHVVEKYKNNREILTFHFNHDKTIISLSLKWCLDNTSNNFIWSQYCMEVEMPTQTLFNLEVSFVKEINYSSILIAIFSFYNNHHEDIDLTIEIQDDNNIINNNMQSSLISFNSIIDVGVIKPYQRKSVNVKLLAIMLGVHDVPFVKVKNNLNDKVYFVDLGSIMVTDSCNFLCLCEIKQNVNDIPAFDHTHEEKAASLKSNIINKIKKKSNEVRMLYNTLNEKNASMPLYIFINDENEQQRQFLKDMFLIGKLDLLQGSNTPFSKYYLSIKNRNMEHKIALDEKLKKEREFVNSLNVQDKKNYIKVKIAEYANLRVNVEQLHSNIEKKFNSVQEIMTLLKKGNEDK</sequence>
<feature type="region of interest" description="Disordered" evidence="1">
    <location>
        <begin position="470"/>
        <end position="506"/>
    </location>
</feature>
<keyword evidence="3" id="KW-1185">Reference proteome</keyword>
<protein>
    <submittedName>
        <fullName evidence="2">Uncharacterized protein</fullName>
    </submittedName>
</protein>
<dbReference type="AlphaFoldDB" id="A0A1A8Z5P6"/>
<evidence type="ECO:0000256" key="1">
    <source>
        <dbReference type="SAM" id="MobiDB-lite"/>
    </source>
</evidence>
<organism evidence="2 3">
    <name type="scientific">Plasmodium ovale wallikeri</name>
    <dbReference type="NCBI Taxonomy" id="864142"/>
    <lineage>
        <taxon>Eukaryota</taxon>
        <taxon>Sar</taxon>
        <taxon>Alveolata</taxon>
        <taxon>Apicomplexa</taxon>
        <taxon>Aconoidasida</taxon>
        <taxon>Haemosporida</taxon>
        <taxon>Plasmodiidae</taxon>
        <taxon>Plasmodium</taxon>
        <taxon>Plasmodium (Plasmodium)</taxon>
    </lineage>
</organism>
<proteinExistence type="predicted"/>
<feature type="compositionally biased region" description="Acidic residues" evidence="1">
    <location>
        <begin position="315"/>
        <end position="324"/>
    </location>
</feature>
<feature type="compositionally biased region" description="Gly residues" evidence="1">
    <location>
        <begin position="488"/>
        <end position="500"/>
    </location>
</feature>
<dbReference type="EMBL" id="FLRD01000110">
    <property type="protein sequence ID" value="SBT39266.1"/>
    <property type="molecule type" value="Genomic_DNA"/>
</dbReference>
<reference evidence="3" key="1">
    <citation type="submission" date="2016-05" db="EMBL/GenBank/DDBJ databases">
        <authorList>
            <person name="Naeem Raeece"/>
        </authorList>
    </citation>
    <scope>NUCLEOTIDE SEQUENCE [LARGE SCALE GENOMIC DNA]</scope>
</reference>